<evidence type="ECO:0000313" key="3">
    <source>
        <dbReference type="EMBL" id="MDA0158919.1"/>
    </source>
</evidence>
<keyword evidence="4" id="KW-1185">Reference proteome</keyword>
<evidence type="ECO:0000256" key="1">
    <source>
        <dbReference type="SAM" id="Phobius"/>
    </source>
</evidence>
<proteinExistence type="predicted"/>
<evidence type="ECO:0000313" key="4">
    <source>
        <dbReference type="Proteomes" id="UP001149140"/>
    </source>
</evidence>
<feature type="transmembrane region" description="Helical" evidence="1">
    <location>
        <begin position="67"/>
        <end position="86"/>
    </location>
</feature>
<reference evidence="3" key="1">
    <citation type="submission" date="2022-10" db="EMBL/GenBank/DDBJ databases">
        <title>The WGS of Solirubrobacter ginsenosidimutans DSM 21036.</title>
        <authorList>
            <person name="Jiang Z."/>
        </authorList>
    </citation>
    <scope>NUCLEOTIDE SEQUENCE</scope>
    <source>
        <strain evidence="3">DSM 21036</strain>
    </source>
</reference>
<gene>
    <name evidence="3" type="ORF">OM076_01480</name>
</gene>
<organism evidence="3 4">
    <name type="scientific">Solirubrobacter ginsenosidimutans</name>
    <dbReference type="NCBI Taxonomy" id="490573"/>
    <lineage>
        <taxon>Bacteria</taxon>
        <taxon>Bacillati</taxon>
        <taxon>Actinomycetota</taxon>
        <taxon>Thermoleophilia</taxon>
        <taxon>Solirubrobacterales</taxon>
        <taxon>Solirubrobacteraceae</taxon>
        <taxon>Solirubrobacter</taxon>
    </lineage>
</organism>
<feature type="transmembrane region" description="Helical" evidence="1">
    <location>
        <begin position="20"/>
        <end position="47"/>
    </location>
</feature>
<accession>A0A9X3MME3</accession>
<feature type="transmembrane region" description="Helical" evidence="1">
    <location>
        <begin position="93"/>
        <end position="111"/>
    </location>
</feature>
<comment type="caution">
    <text evidence="3">The sequence shown here is derived from an EMBL/GenBank/DDBJ whole genome shotgun (WGS) entry which is preliminary data.</text>
</comment>
<dbReference type="EMBL" id="JAPDOD010000001">
    <property type="protein sequence ID" value="MDA0158919.1"/>
    <property type="molecule type" value="Genomic_DNA"/>
</dbReference>
<dbReference type="AlphaFoldDB" id="A0A9X3MME3"/>
<name>A0A9X3MME3_9ACTN</name>
<dbReference type="Pfam" id="PF23636">
    <property type="entry name" value="DUF7144"/>
    <property type="match status" value="1"/>
</dbReference>
<feature type="domain" description="DUF7144" evidence="2">
    <location>
        <begin position="23"/>
        <end position="137"/>
    </location>
</feature>
<dbReference type="Proteomes" id="UP001149140">
    <property type="component" value="Unassembled WGS sequence"/>
</dbReference>
<feature type="transmembrane region" description="Helical" evidence="1">
    <location>
        <begin position="117"/>
        <end position="138"/>
    </location>
</feature>
<dbReference type="RefSeq" id="WP_270037546.1">
    <property type="nucleotide sequence ID" value="NZ_JAPDOD010000001.1"/>
</dbReference>
<dbReference type="InterPro" id="IPR055568">
    <property type="entry name" value="DUF7144"/>
</dbReference>
<protein>
    <recommendedName>
        <fullName evidence="2">DUF7144 domain-containing protein</fullName>
    </recommendedName>
</protein>
<sequence>MTKTQVPVPLAEMTEGSGRWTGWVVFASIMLVVVGGINIIQGLAALLNDSYFVVRSGNDLLIANFDTWGVILVVWGAVQAGAGLGLNSGHGWARVLAIIVAAVSMIIQTLFLAAYPIWSVMIIALDVIVIYALTARWAEARGGL</sequence>
<keyword evidence="1" id="KW-1133">Transmembrane helix</keyword>
<keyword evidence="1" id="KW-0812">Transmembrane</keyword>
<evidence type="ECO:0000259" key="2">
    <source>
        <dbReference type="Pfam" id="PF23636"/>
    </source>
</evidence>
<keyword evidence="1" id="KW-0472">Membrane</keyword>